<sequence length="113" mass="12922">MNKRLTDEERSEWGSILMLLHASCEDTDVTVDGDNLCALIESERDGWEEVERLKWDIRGLKYRQEVHKDLANQIHKQLQDALNTLDTIVDYGDGCAVDMAMAAIQRIQEGMKA</sequence>
<name>A0ABT4DVG8_9BACL</name>
<dbReference type="RefSeq" id="WP_268601391.1">
    <property type="nucleotide sequence ID" value="NZ_JAMDLV010000006.1"/>
</dbReference>
<accession>A0ABT4DVG8</accession>
<gene>
    <name evidence="1" type="ORF">M5X09_17040</name>
</gene>
<reference evidence="1 2" key="1">
    <citation type="submission" date="2022-05" db="EMBL/GenBank/DDBJ databases">
        <title>Genome Sequencing of Bee-Associated Microbes.</title>
        <authorList>
            <person name="Dunlap C."/>
        </authorList>
    </citation>
    <scope>NUCLEOTIDE SEQUENCE [LARGE SCALE GENOMIC DNA]</scope>
    <source>
        <strain evidence="1 2">NRRL NRS-1438</strain>
    </source>
</reference>
<protein>
    <submittedName>
        <fullName evidence="1">Uncharacterized protein</fullName>
    </submittedName>
</protein>
<dbReference type="EMBL" id="JAMDLW010000023">
    <property type="protein sequence ID" value="MCY9521352.1"/>
    <property type="molecule type" value="Genomic_DNA"/>
</dbReference>
<comment type="caution">
    <text evidence="1">The sequence shown here is derived from an EMBL/GenBank/DDBJ whole genome shotgun (WGS) entry which is preliminary data.</text>
</comment>
<evidence type="ECO:0000313" key="1">
    <source>
        <dbReference type="EMBL" id="MCY9521352.1"/>
    </source>
</evidence>
<dbReference type="Proteomes" id="UP001207626">
    <property type="component" value="Unassembled WGS sequence"/>
</dbReference>
<proteinExistence type="predicted"/>
<evidence type="ECO:0000313" key="2">
    <source>
        <dbReference type="Proteomes" id="UP001207626"/>
    </source>
</evidence>
<organism evidence="1 2">
    <name type="scientific">Paenibacillus apiarius</name>
    <dbReference type="NCBI Taxonomy" id="46240"/>
    <lineage>
        <taxon>Bacteria</taxon>
        <taxon>Bacillati</taxon>
        <taxon>Bacillota</taxon>
        <taxon>Bacilli</taxon>
        <taxon>Bacillales</taxon>
        <taxon>Paenibacillaceae</taxon>
        <taxon>Paenibacillus</taxon>
    </lineage>
</organism>
<keyword evidence="2" id="KW-1185">Reference proteome</keyword>